<evidence type="ECO:0000256" key="6">
    <source>
        <dbReference type="ARBA" id="ARBA00022989"/>
    </source>
</evidence>
<dbReference type="GO" id="GO:0099621">
    <property type="term" value="F:undecaprenyl-phosphate 4-deoxy-4-formamido-L-arabinose transferase activity"/>
    <property type="evidence" value="ECO:0007669"/>
    <property type="project" value="TreeGrafter"/>
</dbReference>
<evidence type="ECO:0000256" key="2">
    <source>
        <dbReference type="ARBA" id="ARBA00022676"/>
    </source>
</evidence>
<keyword evidence="5" id="KW-0448">Lipopolysaccharide biosynthesis</keyword>
<dbReference type="AlphaFoldDB" id="A0A7X0LKZ8"/>
<dbReference type="Pfam" id="PF00535">
    <property type="entry name" value="Glycos_transf_2"/>
    <property type="match status" value="1"/>
</dbReference>
<evidence type="ECO:0000256" key="7">
    <source>
        <dbReference type="ARBA" id="ARBA00023136"/>
    </source>
</evidence>
<dbReference type="GO" id="GO:0005886">
    <property type="term" value="C:plasma membrane"/>
    <property type="evidence" value="ECO:0007669"/>
    <property type="project" value="TreeGrafter"/>
</dbReference>
<comment type="caution">
    <text evidence="9">The sequence shown here is derived from an EMBL/GenBank/DDBJ whole genome shotgun (WGS) entry which is preliminary data.</text>
</comment>
<evidence type="ECO:0000256" key="1">
    <source>
        <dbReference type="ARBA" id="ARBA00022475"/>
    </source>
</evidence>
<dbReference type="InterPro" id="IPR050256">
    <property type="entry name" value="Glycosyltransferase_2"/>
</dbReference>
<dbReference type="InterPro" id="IPR029044">
    <property type="entry name" value="Nucleotide-diphossugar_trans"/>
</dbReference>
<keyword evidence="10" id="KW-1185">Reference proteome</keyword>
<evidence type="ECO:0000256" key="5">
    <source>
        <dbReference type="ARBA" id="ARBA00022985"/>
    </source>
</evidence>
<dbReference type="PANTHER" id="PTHR48090">
    <property type="entry name" value="UNDECAPRENYL-PHOSPHATE 4-DEOXY-4-FORMAMIDO-L-ARABINOSE TRANSFERASE-RELATED"/>
    <property type="match status" value="1"/>
</dbReference>
<keyword evidence="3 9" id="KW-0808">Transferase</keyword>
<protein>
    <submittedName>
        <fullName evidence="9">Glycosyltransferase involved in cell wall biosynthesis</fullName>
    </submittedName>
</protein>
<keyword evidence="2" id="KW-0328">Glycosyltransferase</keyword>
<keyword evidence="6" id="KW-1133">Transmembrane helix</keyword>
<dbReference type="Gene3D" id="3.90.550.10">
    <property type="entry name" value="Spore Coat Polysaccharide Biosynthesis Protein SpsA, Chain A"/>
    <property type="match status" value="1"/>
</dbReference>
<dbReference type="InterPro" id="IPR001173">
    <property type="entry name" value="Glyco_trans_2-like"/>
</dbReference>
<feature type="domain" description="Glycosyltransferase 2-like" evidence="8">
    <location>
        <begin position="20"/>
        <end position="179"/>
    </location>
</feature>
<sequence length="260" mass="27708">MADAQPSSPAPDTPEYDLAVVAPALNEAGNLTPLVQQIAQAFSATGKKFQIVIVDDGSTDTTPDELASLKTEFPMLTTVRHDTPQGQSASMRAAIHAASAPIICTLDADLQNDPADLPRMVELLIAEDADLVQGDRSANRQDHAFRKIASIVGRYARKLIVGDGARDTGCGTRALKAEMARRLPLHRPGMHRFIPACAAGFGGKVVETAVNHRPRHEGKTKYGTGLLKRGIPGLRDCFAVRGMIREAKRNPASASTAATP</sequence>
<reference evidence="9 10" key="1">
    <citation type="submission" date="2020-08" db="EMBL/GenBank/DDBJ databases">
        <title>Genomic Encyclopedia of Type Strains, Phase IV (KMG-IV): sequencing the most valuable type-strain genomes for metagenomic binning, comparative biology and taxonomic classification.</title>
        <authorList>
            <person name="Goeker M."/>
        </authorList>
    </citation>
    <scope>NUCLEOTIDE SEQUENCE [LARGE SCALE GENOMIC DNA]</scope>
    <source>
        <strain evidence="9 10">DSM 103725</strain>
    </source>
</reference>
<dbReference type="SUPFAM" id="SSF53448">
    <property type="entry name" value="Nucleotide-diphospho-sugar transferases"/>
    <property type="match status" value="1"/>
</dbReference>
<dbReference type="CDD" id="cd04179">
    <property type="entry name" value="DPM_DPG-synthase_like"/>
    <property type="match status" value="1"/>
</dbReference>
<evidence type="ECO:0000256" key="3">
    <source>
        <dbReference type="ARBA" id="ARBA00022679"/>
    </source>
</evidence>
<accession>A0A7X0LKZ8</accession>
<evidence type="ECO:0000313" key="9">
    <source>
        <dbReference type="EMBL" id="MBB6430472.1"/>
    </source>
</evidence>
<evidence type="ECO:0000256" key="4">
    <source>
        <dbReference type="ARBA" id="ARBA00022692"/>
    </source>
</evidence>
<keyword evidence="7" id="KW-0472">Membrane</keyword>
<dbReference type="Proteomes" id="UP000541810">
    <property type="component" value="Unassembled WGS sequence"/>
</dbReference>
<organism evidence="9 10">
    <name type="scientific">Algisphaera agarilytica</name>
    <dbReference type="NCBI Taxonomy" id="1385975"/>
    <lineage>
        <taxon>Bacteria</taxon>
        <taxon>Pseudomonadati</taxon>
        <taxon>Planctomycetota</taxon>
        <taxon>Phycisphaerae</taxon>
        <taxon>Phycisphaerales</taxon>
        <taxon>Phycisphaeraceae</taxon>
        <taxon>Algisphaera</taxon>
    </lineage>
</organism>
<evidence type="ECO:0000259" key="8">
    <source>
        <dbReference type="Pfam" id="PF00535"/>
    </source>
</evidence>
<evidence type="ECO:0000313" key="10">
    <source>
        <dbReference type="Proteomes" id="UP000541810"/>
    </source>
</evidence>
<name>A0A7X0LKZ8_9BACT</name>
<gene>
    <name evidence="9" type="ORF">HNQ40_002278</name>
</gene>
<dbReference type="EMBL" id="JACHGY010000001">
    <property type="protein sequence ID" value="MBB6430472.1"/>
    <property type="molecule type" value="Genomic_DNA"/>
</dbReference>
<dbReference type="GO" id="GO:0009103">
    <property type="term" value="P:lipopolysaccharide biosynthetic process"/>
    <property type="evidence" value="ECO:0007669"/>
    <property type="project" value="UniProtKB-KW"/>
</dbReference>
<dbReference type="RefSeq" id="WP_184677986.1">
    <property type="nucleotide sequence ID" value="NZ_JACHGY010000001.1"/>
</dbReference>
<keyword evidence="1" id="KW-1003">Cell membrane</keyword>
<proteinExistence type="predicted"/>
<keyword evidence="4" id="KW-0812">Transmembrane</keyword>
<dbReference type="PANTHER" id="PTHR48090:SF3">
    <property type="entry name" value="UNDECAPRENYL-PHOSPHATE 4-DEOXY-4-FORMAMIDO-L-ARABINOSE TRANSFERASE"/>
    <property type="match status" value="1"/>
</dbReference>